<dbReference type="EMBL" id="AZBU02000007">
    <property type="protein sequence ID" value="TKR70603.1"/>
    <property type="molecule type" value="Genomic_DNA"/>
</dbReference>
<dbReference type="Proteomes" id="UP000298663">
    <property type="component" value="Unassembled WGS sequence"/>
</dbReference>
<accession>A0A4U5MN43</accession>
<evidence type="ECO:0000313" key="2">
    <source>
        <dbReference type="Proteomes" id="UP000298663"/>
    </source>
</evidence>
<evidence type="ECO:0000313" key="1">
    <source>
        <dbReference type="EMBL" id="TKR70603.1"/>
    </source>
</evidence>
<dbReference type="AlphaFoldDB" id="A0A4U5MN43"/>
<organism evidence="1 2">
    <name type="scientific">Steinernema carpocapsae</name>
    <name type="common">Entomopathogenic nematode</name>
    <dbReference type="NCBI Taxonomy" id="34508"/>
    <lineage>
        <taxon>Eukaryota</taxon>
        <taxon>Metazoa</taxon>
        <taxon>Ecdysozoa</taxon>
        <taxon>Nematoda</taxon>
        <taxon>Chromadorea</taxon>
        <taxon>Rhabditida</taxon>
        <taxon>Tylenchina</taxon>
        <taxon>Panagrolaimomorpha</taxon>
        <taxon>Strongyloidoidea</taxon>
        <taxon>Steinernematidae</taxon>
        <taxon>Steinernema</taxon>
    </lineage>
</organism>
<proteinExistence type="predicted"/>
<keyword evidence="2" id="KW-1185">Reference proteome</keyword>
<gene>
    <name evidence="1" type="ORF">L596_022608</name>
</gene>
<reference evidence="1 2" key="1">
    <citation type="journal article" date="2015" name="Genome Biol.">
        <title>Comparative genomics of Steinernema reveals deeply conserved gene regulatory networks.</title>
        <authorList>
            <person name="Dillman A.R."/>
            <person name="Macchietto M."/>
            <person name="Porter C.F."/>
            <person name="Rogers A."/>
            <person name="Williams B."/>
            <person name="Antoshechkin I."/>
            <person name="Lee M.M."/>
            <person name="Goodwin Z."/>
            <person name="Lu X."/>
            <person name="Lewis E.E."/>
            <person name="Goodrich-Blair H."/>
            <person name="Stock S.P."/>
            <person name="Adams B.J."/>
            <person name="Sternberg P.W."/>
            <person name="Mortazavi A."/>
        </authorList>
    </citation>
    <scope>NUCLEOTIDE SEQUENCE [LARGE SCALE GENOMIC DNA]</scope>
    <source>
        <strain evidence="1 2">ALL</strain>
    </source>
</reference>
<protein>
    <submittedName>
        <fullName evidence="1">Uncharacterized protein</fullName>
    </submittedName>
</protein>
<comment type="caution">
    <text evidence="1">The sequence shown here is derived from an EMBL/GenBank/DDBJ whole genome shotgun (WGS) entry which is preliminary data.</text>
</comment>
<reference evidence="1 2" key="2">
    <citation type="journal article" date="2019" name="G3 (Bethesda)">
        <title>Hybrid Assembly of the Genome of the Entomopathogenic Nematode Steinernema carpocapsae Identifies the X-Chromosome.</title>
        <authorList>
            <person name="Serra L."/>
            <person name="Macchietto M."/>
            <person name="Macias-Munoz A."/>
            <person name="McGill C.J."/>
            <person name="Rodriguez I.M."/>
            <person name="Rodriguez B."/>
            <person name="Murad R."/>
            <person name="Mortazavi A."/>
        </authorList>
    </citation>
    <scope>NUCLEOTIDE SEQUENCE [LARGE SCALE GENOMIC DNA]</scope>
    <source>
        <strain evidence="1 2">ALL</strain>
    </source>
</reference>
<dbReference type="OrthoDB" id="10070907at2759"/>
<sequence length="87" mass="10032">MLTLFSRSNKLCKSRKFRTNSHQNLSLHSRKFEKNGIENWQKEKKASEGNRTPVDCLEGNHADHYTTDAHVRPHFIAVMSGNPRPVT</sequence>
<name>A0A4U5MN43_STECR</name>